<evidence type="ECO:0000313" key="2">
    <source>
        <dbReference type="EMBL" id="RVU21114.1"/>
    </source>
</evidence>
<dbReference type="InterPro" id="IPR015947">
    <property type="entry name" value="PUA-like_sf"/>
</dbReference>
<dbReference type="Pfam" id="PF01878">
    <property type="entry name" value="EVE"/>
    <property type="match status" value="1"/>
</dbReference>
<comment type="caution">
    <text evidence="2">The sequence shown here is derived from an EMBL/GenBank/DDBJ whole genome shotgun (WGS) entry which is preliminary data.</text>
</comment>
<dbReference type="EMBL" id="SACP01000002">
    <property type="protein sequence ID" value="RVU21114.1"/>
    <property type="molecule type" value="Genomic_DNA"/>
</dbReference>
<evidence type="ECO:0000313" key="3">
    <source>
        <dbReference type="Proteomes" id="UP000286997"/>
    </source>
</evidence>
<dbReference type="SUPFAM" id="SSF88697">
    <property type="entry name" value="PUA domain-like"/>
    <property type="match status" value="1"/>
</dbReference>
<name>A0A3S3UCV0_9HYPH</name>
<feature type="domain" description="EVE" evidence="1">
    <location>
        <begin position="2"/>
        <end position="134"/>
    </location>
</feature>
<reference evidence="2 3" key="1">
    <citation type="submission" date="2019-01" db="EMBL/GenBank/DDBJ databases">
        <authorList>
            <person name="Chen W.-M."/>
        </authorList>
    </citation>
    <scope>NUCLEOTIDE SEQUENCE [LARGE SCALE GENOMIC DNA]</scope>
    <source>
        <strain evidence="2 3">TER-1</strain>
    </source>
</reference>
<dbReference type="Proteomes" id="UP000286997">
    <property type="component" value="Unassembled WGS sequence"/>
</dbReference>
<dbReference type="InterPro" id="IPR052181">
    <property type="entry name" value="5hmC_binding"/>
</dbReference>
<dbReference type="RefSeq" id="WP_127727334.1">
    <property type="nucleotide sequence ID" value="NZ_SACP01000002.1"/>
</dbReference>
<proteinExistence type="predicted"/>
<sequence>MAYWLYKSEPATWSWDQQAAAGAAGTFWNGVRNHVARKNLKTMRLGEQGFFYHSNEGKAVVGIVEVIRTYYPDHTDESGRFGMVDLKAVEALPRPVTLERIKAEPRLSGMVLVTNSRLSVQPVTEEEWALVRAMGGL</sequence>
<organism evidence="2 3">
    <name type="scientific">Methylobacterium oryzihabitans</name>
    <dbReference type="NCBI Taxonomy" id="2499852"/>
    <lineage>
        <taxon>Bacteria</taxon>
        <taxon>Pseudomonadati</taxon>
        <taxon>Pseudomonadota</taxon>
        <taxon>Alphaproteobacteria</taxon>
        <taxon>Hyphomicrobiales</taxon>
        <taxon>Methylobacteriaceae</taxon>
        <taxon>Methylobacterium</taxon>
    </lineage>
</organism>
<protein>
    <submittedName>
        <fullName evidence="2">EVE domain-containing protein</fullName>
    </submittedName>
</protein>
<keyword evidence="3" id="KW-1185">Reference proteome</keyword>
<dbReference type="PANTHER" id="PTHR14087:SF7">
    <property type="entry name" value="THYMOCYTE NUCLEAR PROTEIN 1"/>
    <property type="match status" value="1"/>
</dbReference>
<dbReference type="AlphaFoldDB" id="A0A3S3UCV0"/>
<dbReference type="PANTHER" id="PTHR14087">
    <property type="entry name" value="THYMOCYTE NUCLEAR PROTEIN 1"/>
    <property type="match status" value="1"/>
</dbReference>
<evidence type="ECO:0000259" key="1">
    <source>
        <dbReference type="Pfam" id="PF01878"/>
    </source>
</evidence>
<dbReference type="InterPro" id="IPR002740">
    <property type="entry name" value="EVE_domain"/>
</dbReference>
<dbReference type="OrthoDB" id="9791347at2"/>
<accession>A0A3S3UCV0</accession>
<dbReference type="InterPro" id="IPR047197">
    <property type="entry name" value="THYN1-like_EVE"/>
</dbReference>
<gene>
    <name evidence="2" type="ORF">EOE48_03180</name>
</gene>
<dbReference type="CDD" id="cd21133">
    <property type="entry name" value="EVE"/>
    <property type="match status" value="1"/>
</dbReference>
<dbReference type="Gene3D" id="3.10.590.10">
    <property type="entry name" value="ph1033 like domains"/>
    <property type="match status" value="1"/>
</dbReference>